<keyword evidence="2" id="KW-1185">Reference proteome</keyword>
<evidence type="ECO:0000313" key="1">
    <source>
        <dbReference type="EMBL" id="GAT33907.1"/>
    </source>
</evidence>
<comment type="caution">
    <text evidence="1">The sequence shown here is derived from an EMBL/GenBank/DDBJ whole genome shotgun (WGS) entry which is preliminary data.</text>
</comment>
<sequence>METTTFLPRIALFVRDGEILGQIERILRDHYSSLLVISEREKLQEIDSPIIVITDSIQEVALIRDIPPVDGTEILVVARDDDNEMLSAAFDSGATDYLAYPFAEAEVITKTEKYLTPFRDE</sequence>
<protein>
    <recommendedName>
        <fullName evidence="3">Response regulatory domain-containing protein</fullName>
    </recommendedName>
</protein>
<dbReference type="SUPFAM" id="SSF52172">
    <property type="entry name" value="CheY-like"/>
    <property type="match status" value="1"/>
</dbReference>
<dbReference type="OrthoDB" id="9789181at2"/>
<proteinExistence type="predicted"/>
<organism evidence="1 2">
    <name type="scientific">Terrimicrobium sacchariphilum</name>
    <dbReference type="NCBI Taxonomy" id="690879"/>
    <lineage>
        <taxon>Bacteria</taxon>
        <taxon>Pseudomonadati</taxon>
        <taxon>Verrucomicrobiota</taxon>
        <taxon>Terrimicrobiia</taxon>
        <taxon>Terrimicrobiales</taxon>
        <taxon>Terrimicrobiaceae</taxon>
        <taxon>Terrimicrobium</taxon>
    </lineage>
</organism>
<accession>A0A146GAT8</accession>
<reference evidence="2" key="1">
    <citation type="journal article" date="2017" name="Genome Announc.">
        <title>Draft Genome Sequence of Terrimicrobium sacchariphilum NM-5T, a Facultative Anaerobic Soil Bacterium of the Class Spartobacteria.</title>
        <authorList>
            <person name="Qiu Y.L."/>
            <person name="Tourlousse D.M."/>
            <person name="Matsuura N."/>
            <person name="Ohashi A."/>
            <person name="Sekiguchi Y."/>
        </authorList>
    </citation>
    <scope>NUCLEOTIDE SEQUENCE [LARGE SCALE GENOMIC DNA]</scope>
    <source>
        <strain evidence="2">NM-5</strain>
    </source>
</reference>
<name>A0A146GAT8_TERSA</name>
<dbReference type="Proteomes" id="UP000076023">
    <property type="component" value="Unassembled WGS sequence"/>
</dbReference>
<gene>
    <name evidence="1" type="ORF">TSACC_22328</name>
</gene>
<dbReference type="InterPro" id="IPR011006">
    <property type="entry name" value="CheY-like_superfamily"/>
</dbReference>
<dbReference type="STRING" id="690879.TSACC_22328"/>
<dbReference type="RefSeq" id="WP_075079586.1">
    <property type="nucleotide sequence ID" value="NZ_BDCO01000002.1"/>
</dbReference>
<evidence type="ECO:0000313" key="2">
    <source>
        <dbReference type="Proteomes" id="UP000076023"/>
    </source>
</evidence>
<dbReference type="InParanoid" id="A0A146GAT8"/>
<dbReference type="EMBL" id="BDCO01000002">
    <property type="protein sequence ID" value="GAT33907.1"/>
    <property type="molecule type" value="Genomic_DNA"/>
</dbReference>
<dbReference type="Gene3D" id="3.40.50.2300">
    <property type="match status" value="1"/>
</dbReference>
<dbReference type="AlphaFoldDB" id="A0A146GAT8"/>
<evidence type="ECO:0008006" key="3">
    <source>
        <dbReference type="Google" id="ProtNLM"/>
    </source>
</evidence>